<name>A0A124C579_STRSC</name>
<keyword evidence="5" id="KW-0548">Nucleotidyltransferase</keyword>
<organism evidence="5 6">
    <name type="scientific">Streptomyces scabiei</name>
    <dbReference type="NCBI Taxonomy" id="1930"/>
    <lineage>
        <taxon>Bacteria</taxon>
        <taxon>Bacillati</taxon>
        <taxon>Actinomycetota</taxon>
        <taxon>Actinomycetes</taxon>
        <taxon>Kitasatosporales</taxon>
        <taxon>Streptomycetaceae</taxon>
        <taxon>Streptomyces</taxon>
    </lineage>
</organism>
<dbReference type="AlphaFoldDB" id="A0A124C579"/>
<dbReference type="GO" id="GO:0003676">
    <property type="term" value="F:nucleic acid binding"/>
    <property type="evidence" value="ECO:0007669"/>
    <property type="project" value="InterPro"/>
</dbReference>
<feature type="domain" description="Exonuclease" evidence="4">
    <location>
        <begin position="22"/>
        <end position="194"/>
    </location>
</feature>
<sequence>MRFAFRGRVADSVLDHEWRAIEYCVIDLETTGLDLRRDEIISVGAVPVREGRIDLGDSFYSLVRPRCPVSVDSIKIHGLRPGDLADAPDPAALGEALSSRLSGRVVVAHAAWIERAFLGRMRSTVGWSGVRAVIDTAALARATGWSAGHDLGREPSLEVLARRLGLPVCTPHHALGDALTTATVFLALAARAERTRHPSVLSVRDLCALSNAHAH</sequence>
<evidence type="ECO:0000256" key="3">
    <source>
        <dbReference type="ARBA" id="ARBA00022839"/>
    </source>
</evidence>
<evidence type="ECO:0000259" key="4">
    <source>
        <dbReference type="SMART" id="SM00479"/>
    </source>
</evidence>
<dbReference type="CDD" id="cd06127">
    <property type="entry name" value="DEDDh"/>
    <property type="match status" value="1"/>
</dbReference>
<proteinExistence type="predicted"/>
<dbReference type="SMART" id="SM00479">
    <property type="entry name" value="EXOIII"/>
    <property type="match status" value="1"/>
</dbReference>
<dbReference type="Proteomes" id="UP000067448">
    <property type="component" value="Unassembled WGS sequence"/>
</dbReference>
<keyword evidence="5" id="KW-0808">Transferase</keyword>
<reference evidence="5 6" key="2">
    <citation type="journal article" date="2016" name="Genome Announc.">
        <title>Draft Genome Sequences of Streptomyces scabiei S58, Streptomyces turgidiscabies T45, and Streptomyces acidiscabies a10, the Pathogens of Potato Common Scab, Isolated in Japan.</title>
        <authorList>
            <person name="Tomihama T."/>
            <person name="Nishi Y."/>
            <person name="Sakai M."/>
            <person name="Ikenaga M."/>
            <person name="Okubo T."/>
            <person name="Ikeda S."/>
        </authorList>
    </citation>
    <scope>NUCLEOTIDE SEQUENCE [LARGE SCALE GENOMIC DNA]</scope>
    <source>
        <strain evidence="5 6">S58</strain>
    </source>
</reference>
<dbReference type="Gene3D" id="3.30.420.10">
    <property type="entry name" value="Ribonuclease H-like superfamily/Ribonuclease H"/>
    <property type="match status" value="1"/>
</dbReference>
<reference evidence="6" key="3">
    <citation type="submission" date="2016-02" db="EMBL/GenBank/DDBJ databases">
        <title>Draft genome of pathogenic Streptomyces sp. in Japan.</title>
        <authorList>
            <person name="Tomihama T."/>
            <person name="Ikenaga M."/>
            <person name="Sakai M."/>
            <person name="Okubo T."/>
            <person name="Ikeda S."/>
        </authorList>
    </citation>
    <scope>NUCLEOTIDE SEQUENCE [LARGE SCALE GENOMIC DNA]</scope>
    <source>
        <strain evidence="6">S58</strain>
    </source>
</reference>
<dbReference type="FunFam" id="3.30.420.10:FF:000045">
    <property type="entry name" value="3'-5' exonuclease DinG"/>
    <property type="match status" value="1"/>
</dbReference>
<dbReference type="Pfam" id="PF00929">
    <property type="entry name" value="RNase_T"/>
    <property type="match status" value="1"/>
</dbReference>
<evidence type="ECO:0000313" key="5">
    <source>
        <dbReference type="EMBL" id="GAQ66758.1"/>
    </source>
</evidence>
<accession>A0A124C579</accession>
<dbReference type="GO" id="GO:0005829">
    <property type="term" value="C:cytosol"/>
    <property type="evidence" value="ECO:0007669"/>
    <property type="project" value="TreeGrafter"/>
</dbReference>
<dbReference type="InterPro" id="IPR013520">
    <property type="entry name" value="Ribonucl_H"/>
</dbReference>
<dbReference type="GO" id="GO:0008408">
    <property type="term" value="F:3'-5' exonuclease activity"/>
    <property type="evidence" value="ECO:0007669"/>
    <property type="project" value="TreeGrafter"/>
</dbReference>
<keyword evidence="1" id="KW-0540">Nuclease</keyword>
<gene>
    <name evidence="5" type="primary">polC_3</name>
    <name evidence="5" type="ORF">SsS58_07197</name>
</gene>
<reference evidence="6" key="1">
    <citation type="submission" date="2015-11" db="EMBL/GenBank/DDBJ databases">
        <authorList>
            <consortium name="Cross-ministerial Strategic Innovation Promotion Program (SIP) consortium"/>
            <person name="Tomihama T."/>
            <person name="Ikenaga M."/>
            <person name="Sakai M."/>
            <person name="Okubo T."/>
            <person name="Ikeda S."/>
        </authorList>
    </citation>
    <scope>NUCLEOTIDE SEQUENCE [LARGE SCALE GENOMIC DNA]</scope>
    <source>
        <strain evidence="6">S58</strain>
    </source>
</reference>
<evidence type="ECO:0000256" key="2">
    <source>
        <dbReference type="ARBA" id="ARBA00022801"/>
    </source>
</evidence>
<dbReference type="SUPFAM" id="SSF53098">
    <property type="entry name" value="Ribonuclease H-like"/>
    <property type="match status" value="1"/>
</dbReference>
<protein>
    <submittedName>
        <fullName evidence="5">DNA polymerase III PolC-type</fullName>
        <ecNumber evidence="5">2.7.7.7</ecNumber>
    </submittedName>
</protein>
<dbReference type="InterPro" id="IPR036397">
    <property type="entry name" value="RNaseH_sf"/>
</dbReference>
<comment type="caution">
    <text evidence="5">The sequence shown here is derived from an EMBL/GenBank/DDBJ whole genome shotgun (WGS) entry which is preliminary data.</text>
</comment>
<evidence type="ECO:0000313" key="6">
    <source>
        <dbReference type="Proteomes" id="UP000067448"/>
    </source>
</evidence>
<dbReference type="PANTHER" id="PTHR30231">
    <property type="entry name" value="DNA POLYMERASE III SUBUNIT EPSILON"/>
    <property type="match status" value="1"/>
</dbReference>
<dbReference type="EMBL" id="BCMM01000045">
    <property type="protein sequence ID" value="GAQ66758.1"/>
    <property type="molecule type" value="Genomic_DNA"/>
</dbReference>
<keyword evidence="3" id="KW-0269">Exonuclease</keyword>
<dbReference type="GO" id="GO:0003887">
    <property type="term" value="F:DNA-directed DNA polymerase activity"/>
    <property type="evidence" value="ECO:0007669"/>
    <property type="project" value="UniProtKB-EC"/>
</dbReference>
<dbReference type="EC" id="2.7.7.7" evidence="5"/>
<dbReference type="InterPro" id="IPR012337">
    <property type="entry name" value="RNaseH-like_sf"/>
</dbReference>
<keyword evidence="2" id="KW-0378">Hydrolase</keyword>
<evidence type="ECO:0000256" key="1">
    <source>
        <dbReference type="ARBA" id="ARBA00022722"/>
    </source>
</evidence>
<dbReference type="PANTHER" id="PTHR30231:SF4">
    <property type="entry name" value="PROTEIN NEN2"/>
    <property type="match status" value="1"/>
</dbReference>